<dbReference type="STRING" id="1679170.AC625_24620"/>
<reference evidence="2" key="1">
    <citation type="submission" date="2015-07" db="EMBL/GenBank/DDBJ databases">
        <title>Genome sequencing project for genomic taxonomy and phylogenomics of Bacillus-like bacteria.</title>
        <authorList>
            <person name="Liu B."/>
            <person name="Wang J."/>
            <person name="Zhu Y."/>
            <person name="Liu G."/>
            <person name="Chen Q."/>
            <person name="Chen Z."/>
            <person name="Lan J."/>
            <person name="Che J."/>
            <person name="Ge C."/>
            <person name="Shi H."/>
            <person name="Pan Z."/>
            <person name="Liu X."/>
        </authorList>
    </citation>
    <scope>NUCLEOTIDE SEQUENCE [LARGE SCALE GENOMIC DNA]</scope>
    <source>
        <strain evidence="2">FJAT-27997</strain>
    </source>
</reference>
<protein>
    <recommendedName>
        <fullName evidence="3">Replication-relaxation</fullName>
    </recommendedName>
</protein>
<evidence type="ECO:0008006" key="3">
    <source>
        <dbReference type="Google" id="ProtNLM"/>
    </source>
</evidence>
<dbReference type="AlphaFoldDB" id="A0A0K9G426"/>
<accession>A0A0K9G426</accession>
<sequence>MDRRAFKQQRQEDILLSLKKFDYLTRSQIQIIHDLKGDRNANRVLNDMAEYLGTFRHEGNIVYYLNKNGRERIQHDVIRKKTPNIQHFLVRNQLWMHLKRPHSWQNEAKIKVGDTSIVCDALFNQKGVTVFVEVDITQPMINNRKKIDRYKKIRELTDQPFHVVWITEIESRKPKLTELSAGLTGRIYTLNEII</sequence>
<dbReference type="Pfam" id="PF13814">
    <property type="entry name" value="Replic_Relax"/>
    <property type="match status" value="1"/>
</dbReference>
<evidence type="ECO:0000313" key="1">
    <source>
        <dbReference type="EMBL" id="KMY41474.1"/>
    </source>
</evidence>
<dbReference type="InterPro" id="IPR025855">
    <property type="entry name" value="Replic_Relax"/>
</dbReference>
<keyword evidence="2" id="KW-1185">Reference proteome</keyword>
<comment type="caution">
    <text evidence="1">The sequence shown here is derived from an EMBL/GenBank/DDBJ whole genome shotgun (WGS) entry which is preliminary data.</text>
</comment>
<dbReference type="EMBL" id="LFZW01000003">
    <property type="protein sequence ID" value="KMY41474.1"/>
    <property type="molecule type" value="Genomic_DNA"/>
</dbReference>
<organism evidence="1 2">
    <name type="scientific">Peribacillus loiseleuriae</name>
    <dbReference type="NCBI Taxonomy" id="1679170"/>
    <lineage>
        <taxon>Bacteria</taxon>
        <taxon>Bacillati</taxon>
        <taxon>Bacillota</taxon>
        <taxon>Bacilli</taxon>
        <taxon>Bacillales</taxon>
        <taxon>Bacillaceae</taxon>
        <taxon>Peribacillus</taxon>
    </lineage>
</organism>
<dbReference type="PATRIC" id="fig|1679170.3.peg.5535"/>
<name>A0A0K9G426_9BACI</name>
<proteinExistence type="predicted"/>
<dbReference type="Proteomes" id="UP000037146">
    <property type="component" value="Unassembled WGS sequence"/>
</dbReference>
<dbReference type="RefSeq" id="WP_180320173.1">
    <property type="nucleotide sequence ID" value="NZ_LFZW01000003.1"/>
</dbReference>
<gene>
    <name evidence="1" type="ORF">AC625_24620</name>
</gene>
<evidence type="ECO:0000313" key="2">
    <source>
        <dbReference type="Proteomes" id="UP000037146"/>
    </source>
</evidence>